<evidence type="ECO:0000313" key="4">
    <source>
        <dbReference type="Proteomes" id="UP000642938"/>
    </source>
</evidence>
<reference evidence="2 3" key="3">
    <citation type="submission" date="2020-08" db="EMBL/GenBank/DDBJ databases">
        <title>Genomic Encyclopedia of Type Strains, Phase IV (KMG-IV): sequencing the most valuable type-strain genomes for metagenomic binning, comparative biology and taxonomic classification.</title>
        <authorList>
            <person name="Goeker M."/>
        </authorList>
    </citation>
    <scope>NUCLEOTIDE SEQUENCE [LARGE SCALE GENOMIC DNA]</scope>
    <source>
        <strain evidence="2 3">DSM 100774</strain>
    </source>
</reference>
<reference evidence="1" key="4">
    <citation type="submission" date="2024-05" db="EMBL/GenBank/DDBJ databases">
        <authorList>
            <person name="Sun Q."/>
            <person name="Zhou Y."/>
        </authorList>
    </citation>
    <scope>NUCLEOTIDE SEQUENCE</scope>
    <source>
        <strain evidence="1">CGMCC 1.15287</strain>
    </source>
</reference>
<reference evidence="1" key="1">
    <citation type="journal article" date="2014" name="Int. J. Syst. Evol. Microbiol.">
        <title>Complete genome of a new Firmicutes species belonging to the dominant human colonic microbiota ('Ruminococcus bicirculans') reveals two chromosomes and a selective capacity to utilize plant glucans.</title>
        <authorList>
            <consortium name="NISC Comparative Sequencing Program"/>
            <person name="Wegmann U."/>
            <person name="Louis P."/>
            <person name="Goesmann A."/>
            <person name="Henrissat B."/>
            <person name="Duncan S.H."/>
            <person name="Flint H.J."/>
        </authorList>
    </citation>
    <scope>NUCLEOTIDE SEQUENCE</scope>
    <source>
        <strain evidence="1">CGMCC 1.15287</strain>
    </source>
</reference>
<dbReference type="EMBL" id="JACIEF010000002">
    <property type="protein sequence ID" value="MBB4108341.1"/>
    <property type="molecule type" value="Genomic_DNA"/>
</dbReference>
<dbReference type="RefSeq" id="WP_183763765.1">
    <property type="nucleotide sequence ID" value="NZ_BMHZ01000001.1"/>
</dbReference>
<dbReference type="Proteomes" id="UP000532273">
    <property type="component" value="Unassembled WGS sequence"/>
</dbReference>
<evidence type="ECO:0000313" key="1">
    <source>
        <dbReference type="EMBL" id="GGG93429.1"/>
    </source>
</evidence>
<dbReference type="AlphaFoldDB" id="A0A7W6KAS8"/>
<protein>
    <submittedName>
        <fullName evidence="2">Uncharacterized protein</fullName>
    </submittedName>
</protein>
<sequence length="102" mass="11593">MMKNKLTSIRQNRIDAIMGLLSGKAKPSDMPAKLILKQPTDGNRTYYINGKLVDKKTFDEECGKLPWYEGNFKSIGRPDDDAEYYYGEVPFTIYTDGTALKC</sequence>
<proteinExistence type="predicted"/>
<evidence type="ECO:0000313" key="2">
    <source>
        <dbReference type="EMBL" id="MBB4108341.1"/>
    </source>
</evidence>
<evidence type="ECO:0000313" key="3">
    <source>
        <dbReference type="Proteomes" id="UP000532273"/>
    </source>
</evidence>
<gene>
    <name evidence="1" type="ORF">GCM10007422_03320</name>
    <name evidence="2" type="ORF">GGQ60_002322</name>
</gene>
<comment type="caution">
    <text evidence="2">The sequence shown here is derived from an EMBL/GenBank/DDBJ whole genome shotgun (WGS) entry which is preliminary data.</text>
</comment>
<name>A0A7W6KAS8_9SPHI</name>
<accession>A0A7W6KAS8</accession>
<reference evidence="4" key="2">
    <citation type="journal article" date="2019" name="Int. J. Syst. Evol. Microbiol.">
        <title>The Global Catalogue of Microorganisms (GCM) 10K type strain sequencing project: providing services to taxonomists for standard genome sequencing and annotation.</title>
        <authorList>
            <consortium name="The Broad Institute Genomics Platform"/>
            <consortium name="The Broad Institute Genome Sequencing Center for Infectious Disease"/>
            <person name="Wu L."/>
            <person name="Ma J."/>
        </authorList>
    </citation>
    <scope>NUCLEOTIDE SEQUENCE [LARGE SCALE GENOMIC DNA]</scope>
    <source>
        <strain evidence="4">CGMCC 1.15287</strain>
    </source>
</reference>
<keyword evidence="4" id="KW-1185">Reference proteome</keyword>
<dbReference type="EMBL" id="BMHZ01000001">
    <property type="protein sequence ID" value="GGG93429.1"/>
    <property type="molecule type" value="Genomic_DNA"/>
</dbReference>
<organism evidence="2 3">
    <name type="scientific">Pedobacter zeae</name>
    <dbReference type="NCBI Taxonomy" id="1737356"/>
    <lineage>
        <taxon>Bacteria</taxon>
        <taxon>Pseudomonadati</taxon>
        <taxon>Bacteroidota</taxon>
        <taxon>Sphingobacteriia</taxon>
        <taxon>Sphingobacteriales</taxon>
        <taxon>Sphingobacteriaceae</taxon>
        <taxon>Pedobacter</taxon>
    </lineage>
</organism>
<dbReference type="Proteomes" id="UP000642938">
    <property type="component" value="Unassembled WGS sequence"/>
</dbReference>